<reference evidence="1 2" key="1">
    <citation type="submission" date="2016-07" db="EMBL/GenBank/DDBJ databases">
        <title>Multiple horizontal gene transfer events from other fungi enriched the ability of initially mycotrophic Trichoderma (Ascomycota) to feed on dead plant biomass.</title>
        <authorList>
            <consortium name="DOE Joint Genome Institute"/>
            <person name="Aerts A."/>
            <person name="Atanasova L."/>
            <person name="Chenthamara K."/>
            <person name="Zhang J."/>
            <person name="Grujic M."/>
            <person name="Henrissat B."/>
            <person name="Kuo A."/>
            <person name="Salamov A."/>
            <person name="Lipzen A."/>
            <person name="Labutti K."/>
            <person name="Barry K."/>
            <person name="Miao Y."/>
            <person name="Rahimi M.J."/>
            <person name="Shen Q."/>
            <person name="Grigoriev I.V."/>
            <person name="Kubicek C.P."/>
            <person name="Druzhinina I.S."/>
        </authorList>
    </citation>
    <scope>NUCLEOTIDE SEQUENCE [LARGE SCALE GENOMIC DNA]</scope>
    <source>
        <strain evidence="1 2">ATCC 18648</strain>
    </source>
</reference>
<name>A0A2T4BQ89_TRILO</name>
<evidence type="ECO:0000313" key="1">
    <source>
        <dbReference type="EMBL" id="PTB71473.1"/>
    </source>
</evidence>
<dbReference type="AlphaFoldDB" id="A0A2T4BQ89"/>
<keyword evidence="2" id="KW-1185">Reference proteome</keyword>
<proteinExistence type="predicted"/>
<dbReference type="Proteomes" id="UP000240760">
    <property type="component" value="Unassembled WGS sequence"/>
</dbReference>
<sequence length="141" mass="16257">MTWRRQALTSQVGFHDSLPARNPWPPICSLWSFSGFFLWHYRSSTPRGPSHLLPSLPLCPSRALSLSLFCPTYFMGWLWLSLRVAQNPSPKLCRPVHLSSTSNGHPAAVSTSLRPRYSRCNRWLLQEEEKVHIGRREQQES</sequence>
<protein>
    <submittedName>
        <fullName evidence="1">Uncharacterized protein</fullName>
    </submittedName>
</protein>
<evidence type="ECO:0000313" key="2">
    <source>
        <dbReference type="Proteomes" id="UP000240760"/>
    </source>
</evidence>
<accession>A0A2T4BQ89</accession>
<gene>
    <name evidence="1" type="ORF">M440DRAFT_214312</name>
</gene>
<organism evidence="1 2">
    <name type="scientific">Trichoderma longibrachiatum ATCC 18648</name>
    <dbReference type="NCBI Taxonomy" id="983965"/>
    <lineage>
        <taxon>Eukaryota</taxon>
        <taxon>Fungi</taxon>
        <taxon>Dikarya</taxon>
        <taxon>Ascomycota</taxon>
        <taxon>Pezizomycotina</taxon>
        <taxon>Sordariomycetes</taxon>
        <taxon>Hypocreomycetidae</taxon>
        <taxon>Hypocreales</taxon>
        <taxon>Hypocreaceae</taxon>
        <taxon>Trichoderma</taxon>
    </lineage>
</organism>
<dbReference type="EMBL" id="KZ679148">
    <property type="protein sequence ID" value="PTB71473.1"/>
    <property type="molecule type" value="Genomic_DNA"/>
</dbReference>